<evidence type="ECO:0000313" key="1">
    <source>
        <dbReference type="Proteomes" id="UP000818029"/>
    </source>
</evidence>
<sequence length="123" mass="14008">MQLLRVITITLPHPRFPNPCFPLLCFSVFCPHPQPSDSPTPPCTDTFFIAILPDFAFTRLVFQRLLFIELFPDFPGYSLLSLGGMVLGLIDILHLIHGRLLSLFLCYVIQRLLRHASMLIDVV</sequence>
<accession>A0ABM3AUD4</accession>
<evidence type="ECO:0000313" key="2">
    <source>
        <dbReference type="RefSeq" id="XP_040958300.1"/>
    </source>
</evidence>
<gene>
    <name evidence="2" type="primary">LOC107947450</name>
</gene>
<keyword evidence="1" id="KW-1185">Reference proteome</keyword>
<reference evidence="1" key="1">
    <citation type="journal article" date="2020" name="Nat. Genet.">
        <title>Genomic diversifications of five Gossypium allopolyploid species and their impact on cotton improvement.</title>
        <authorList>
            <person name="Chen Z.J."/>
            <person name="Sreedasyam A."/>
            <person name="Ando A."/>
            <person name="Song Q."/>
            <person name="De Santiago L.M."/>
            <person name="Hulse-Kemp A.M."/>
            <person name="Ding M."/>
            <person name="Ye W."/>
            <person name="Kirkbride R.C."/>
            <person name="Jenkins J."/>
            <person name="Plott C."/>
            <person name="Lovell J."/>
            <person name="Lin Y.M."/>
            <person name="Vaughn R."/>
            <person name="Liu B."/>
            <person name="Simpson S."/>
            <person name="Scheffler B.E."/>
            <person name="Wen L."/>
            <person name="Saski C.A."/>
            <person name="Grover C.E."/>
            <person name="Hu G."/>
            <person name="Conover J.L."/>
            <person name="Carlson J.W."/>
            <person name="Shu S."/>
            <person name="Boston L.B."/>
            <person name="Williams M."/>
            <person name="Peterson D.G."/>
            <person name="McGee K."/>
            <person name="Jones D.C."/>
            <person name="Wendel J.F."/>
            <person name="Stelly D.M."/>
            <person name="Grimwood J."/>
            <person name="Schmutz J."/>
        </authorList>
    </citation>
    <scope>NUCLEOTIDE SEQUENCE [LARGE SCALE GENOMIC DNA]</scope>
    <source>
        <strain evidence="1">cv. TM-1</strain>
    </source>
</reference>
<proteinExistence type="predicted"/>
<protein>
    <submittedName>
        <fullName evidence="2">Uncharacterized protein isoform X1</fullName>
    </submittedName>
</protein>
<name>A0ABM3AUD4_GOSHI</name>
<dbReference type="RefSeq" id="XP_040958300.1">
    <property type="nucleotide sequence ID" value="XM_041102366.1"/>
</dbReference>
<reference evidence="2" key="2">
    <citation type="submission" date="2025-08" db="UniProtKB">
        <authorList>
            <consortium name="RefSeq"/>
        </authorList>
    </citation>
    <scope>IDENTIFICATION</scope>
</reference>
<dbReference type="Proteomes" id="UP000818029">
    <property type="component" value="Chromosome D10"/>
</dbReference>
<dbReference type="GeneID" id="107947450"/>
<organism evidence="1 2">
    <name type="scientific">Gossypium hirsutum</name>
    <name type="common">Upland cotton</name>
    <name type="synonym">Gossypium mexicanum</name>
    <dbReference type="NCBI Taxonomy" id="3635"/>
    <lineage>
        <taxon>Eukaryota</taxon>
        <taxon>Viridiplantae</taxon>
        <taxon>Streptophyta</taxon>
        <taxon>Embryophyta</taxon>
        <taxon>Tracheophyta</taxon>
        <taxon>Spermatophyta</taxon>
        <taxon>Magnoliopsida</taxon>
        <taxon>eudicotyledons</taxon>
        <taxon>Gunneridae</taxon>
        <taxon>Pentapetalae</taxon>
        <taxon>rosids</taxon>
        <taxon>malvids</taxon>
        <taxon>Malvales</taxon>
        <taxon>Malvaceae</taxon>
        <taxon>Malvoideae</taxon>
        <taxon>Gossypium</taxon>
    </lineage>
</organism>